<organism evidence="2 3">
    <name type="scientific">Chenopodium quinoa</name>
    <name type="common">Quinoa</name>
    <dbReference type="NCBI Taxonomy" id="63459"/>
    <lineage>
        <taxon>Eukaryota</taxon>
        <taxon>Viridiplantae</taxon>
        <taxon>Streptophyta</taxon>
        <taxon>Embryophyta</taxon>
        <taxon>Tracheophyta</taxon>
        <taxon>Spermatophyta</taxon>
        <taxon>Magnoliopsida</taxon>
        <taxon>eudicotyledons</taxon>
        <taxon>Gunneridae</taxon>
        <taxon>Pentapetalae</taxon>
        <taxon>Caryophyllales</taxon>
        <taxon>Chenopodiaceae</taxon>
        <taxon>Chenopodioideae</taxon>
        <taxon>Atripliceae</taxon>
        <taxon>Chenopodium</taxon>
    </lineage>
</organism>
<dbReference type="EnsemblPlants" id="AUR62004332-RA">
    <property type="protein sequence ID" value="AUR62004332-RA:cds"/>
    <property type="gene ID" value="AUR62004332"/>
</dbReference>
<dbReference type="PANTHER" id="PTHR12203:SF80">
    <property type="entry name" value="GLYCOSYLTRANSFERASE"/>
    <property type="match status" value="1"/>
</dbReference>
<dbReference type="AlphaFoldDB" id="A0A803KZ73"/>
<evidence type="ECO:0000259" key="1">
    <source>
        <dbReference type="SMART" id="SM00672"/>
    </source>
</evidence>
<reference evidence="2" key="2">
    <citation type="submission" date="2021-03" db="UniProtKB">
        <authorList>
            <consortium name="EnsemblPlants"/>
        </authorList>
    </citation>
    <scope>IDENTIFICATION</scope>
</reference>
<evidence type="ECO:0000313" key="2">
    <source>
        <dbReference type="EnsemblPlants" id="AUR62004332-RA:cds"/>
    </source>
</evidence>
<accession>A0A803KZ73</accession>
<dbReference type="Proteomes" id="UP000596660">
    <property type="component" value="Unplaced"/>
</dbReference>
<keyword evidence="3" id="KW-1185">Reference proteome</keyword>
<protein>
    <recommendedName>
        <fullName evidence="1">Glycosyl transferase CAP10 domain-containing protein</fullName>
    </recommendedName>
</protein>
<dbReference type="InterPro" id="IPR051091">
    <property type="entry name" value="O-Glucosyltr/Glycosyltrsf_90"/>
</dbReference>
<evidence type="ECO:0000313" key="3">
    <source>
        <dbReference type="Proteomes" id="UP000596660"/>
    </source>
</evidence>
<sequence>MINATQTCPSNYYPTTFNPTNPSTRTCPEYFKWIHEDLRPWRDTGITRHMVEAAKEFAFFRLVVVDGKVYWEKYRDAYQTRDVFTIWGILQLLRLYPGKLPDLDIMFEAGDVPVVRKSNYTGHESNAPPLFHYCGDDDTLDIVFPDWSFWGWPEINIKGWEGLKKDLAEGNNRVPWMNRLPFAFWKGNADMGDRIKLLQCNSTDRWKTQIATQDWEQETKLGFKSSNLADQCVHRYKIYIEGIAWSVSEKYILACNSLALLVTPKWYEFFTRSLIPMKHFWPINPNPEKLCKSLKFAVDWGNKHTEKAQKIGKAGSKFVQEQLTMENVYDYMFHLLNEYAKLLRYKPTVPPGVNQTCSEEMACLQEGLQKQFRLDNMVKGPSNTNPCILEPPQAPQVIKDFLEKQDSVRRHVDGWVVQGSSSEDL</sequence>
<proteinExistence type="predicted"/>
<dbReference type="Pfam" id="PF05686">
    <property type="entry name" value="Glyco_transf_90"/>
    <property type="match status" value="1"/>
</dbReference>
<dbReference type="SMART" id="SM00672">
    <property type="entry name" value="CAP10"/>
    <property type="match status" value="1"/>
</dbReference>
<dbReference type="PANTHER" id="PTHR12203">
    <property type="entry name" value="KDEL LYS-ASP-GLU-LEU CONTAINING - RELATED"/>
    <property type="match status" value="1"/>
</dbReference>
<dbReference type="InterPro" id="IPR006598">
    <property type="entry name" value="CAP10"/>
</dbReference>
<dbReference type="OMA" id="LFCFANK"/>
<dbReference type="Gramene" id="AUR62004332-RA">
    <property type="protein sequence ID" value="AUR62004332-RA:cds"/>
    <property type="gene ID" value="AUR62004332"/>
</dbReference>
<name>A0A803KZ73_CHEQI</name>
<feature type="domain" description="Glycosyl transferase CAP10" evidence="1">
    <location>
        <begin position="99"/>
        <end position="346"/>
    </location>
</feature>
<reference evidence="2" key="1">
    <citation type="journal article" date="2017" name="Nature">
        <title>The genome of Chenopodium quinoa.</title>
        <authorList>
            <person name="Jarvis D.E."/>
            <person name="Ho Y.S."/>
            <person name="Lightfoot D.J."/>
            <person name="Schmoeckel S.M."/>
            <person name="Li B."/>
            <person name="Borm T.J.A."/>
            <person name="Ohyanagi H."/>
            <person name="Mineta K."/>
            <person name="Michell C.T."/>
            <person name="Saber N."/>
            <person name="Kharbatia N.M."/>
            <person name="Rupper R.R."/>
            <person name="Sharp A.R."/>
            <person name="Dally N."/>
            <person name="Boughton B.A."/>
            <person name="Woo Y.H."/>
            <person name="Gao G."/>
            <person name="Schijlen E.G.W.M."/>
            <person name="Guo X."/>
            <person name="Momin A.A."/>
            <person name="Negrao S."/>
            <person name="Al-Babili S."/>
            <person name="Gehring C."/>
            <person name="Roessner U."/>
            <person name="Jung C."/>
            <person name="Murphy K."/>
            <person name="Arold S.T."/>
            <person name="Gojobori T."/>
            <person name="van der Linden C.G."/>
            <person name="van Loo E.N."/>
            <person name="Jellen E.N."/>
            <person name="Maughan P.J."/>
            <person name="Tester M."/>
        </authorList>
    </citation>
    <scope>NUCLEOTIDE SEQUENCE [LARGE SCALE GENOMIC DNA]</scope>
    <source>
        <strain evidence="2">cv. PI 614886</strain>
    </source>
</reference>